<evidence type="ECO:0000313" key="2">
    <source>
        <dbReference type="WBParaSite" id="PSU_v2.g13347.t1"/>
    </source>
</evidence>
<organism evidence="1 2">
    <name type="scientific">Panagrolaimus superbus</name>
    <dbReference type="NCBI Taxonomy" id="310955"/>
    <lineage>
        <taxon>Eukaryota</taxon>
        <taxon>Metazoa</taxon>
        <taxon>Ecdysozoa</taxon>
        <taxon>Nematoda</taxon>
        <taxon>Chromadorea</taxon>
        <taxon>Rhabditida</taxon>
        <taxon>Tylenchina</taxon>
        <taxon>Panagrolaimomorpha</taxon>
        <taxon>Panagrolaimoidea</taxon>
        <taxon>Panagrolaimidae</taxon>
        <taxon>Panagrolaimus</taxon>
    </lineage>
</organism>
<dbReference type="Proteomes" id="UP000887577">
    <property type="component" value="Unplaced"/>
</dbReference>
<evidence type="ECO:0000313" key="1">
    <source>
        <dbReference type="Proteomes" id="UP000887577"/>
    </source>
</evidence>
<reference evidence="2" key="1">
    <citation type="submission" date="2022-11" db="UniProtKB">
        <authorList>
            <consortium name="WormBaseParasite"/>
        </authorList>
    </citation>
    <scope>IDENTIFICATION</scope>
</reference>
<sequence length="220" mass="24714">MPDDSVQIVQQAAWPPPPFNGTTRWSTWKLQLEMYMKQKGVSKPEDKALALLQSIGGETLEKIVDWCAPKIPTEKSYDQLITLLNGKFEKAVNKFAMRVQLFNQQQAQGQSTQDYFAEMTQLVGKCGFETMVKPAEENGILAILRGIASDELRQYLLLPSHKIETITDLQNLAMGFEATKQAAFAIQNRNTETPILVQPKVKNAITAVVKIILNQFALKM</sequence>
<proteinExistence type="predicted"/>
<accession>A0A914XZG5</accession>
<name>A0A914XZG5_9BILA</name>
<keyword evidence="1" id="KW-1185">Reference proteome</keyword>
<dbReference type="AlphaFoldDB" id="A0A914XZG5"/>
<protein>
    <submittedName>
        <fullName evidence="2">Retrotransposon gag domain-containing protein</fullName>
    </submittedName>
</protein>
<dbReference type="PANTHER" id="PTHR33198">
    <property type="entry name" value="ANK_REP_REGION DOMAIN-CONTAINING PROTEIN-RELATED"/>
    <property type="match status" value="1"/>
</dbReference>
<dbReference type="WBParaSite" id="PSU_v2.g13347.t1">
    <property type="protein sequence ID" value="PSU_v2.g13347.t1"/>
    <property type="gene ID" value="PSU_v2.g13347"/>
</dbReference>